<dbReference type="InterPro" id="IPR050832">
    <property type="entry name" value="Bact_Acetyltransf"/>
</dbReference>
<comment type="caution">
    <text evidence="4">The sequence shown here is derived from an EMBL/GenBank/DDBJ whole genome shotgun (WGS) entry which is preliminary data.</text>
</comment>
<feature type="domain" description="N-acetyltransferase" evidence="3">
    <location>
        <begin position="3"/>
        <end position="155"/>
    </location>
</feature>
<dbReference type="PANTHER" id="PTHR43877:SF2">
    <property type="entry name" value="AMINOALKYLPHOSPHONATE N-ACETYLTRANSFERASE-RELATED"/>
    <property type="match status" value="1"/>
</dbReference>
<dbReference type="Gene3D" id="3.40.630.30">
    <property type="match status" value="1"/>
</dbReference>
<dbReference type="PROSITE" id="PS51186">
    <property type="entry name" value="GNAT"/>
    <property type="match status" value="1"/>
</dbReference>
<dbReference type="RefSeq" id="WP_267563936.1">
    <property type="nucleotide sequence ID" value="NZ_JAPNTZ010000006.1"/>
</dbReference>
<evidence type="ECO:0000313" key="4">
    <source>
        <dbReference type="EMBL" id="MCY1139778.1"/>
    </source>
</evidence>
<dbReference type="EMBL" id="JAPNTZ010000006">
    <property type="protein sequence ID" value="MCY1139778.1"/>
    <property type="molecule type" value="Genomic_DNA"/>
</dbReference>
<evidence type="ECO:0000256" key="1">
    <source>
        <dbReference type="ARBA" id="ARBA00022679"/>
    </source>
</evidence>
<dbReference type="CDD" id="cd04301">
    <property type="entry name" value="NAT_SF"/>
    <property type="match status" value="1"/>
</dbReference>
<name>A0ABT4AZU6_9ACTN</name>
<reference evidence="4" key="1">
    <citation type="submission" date="2022-11" db="EMBL/GenBank/DDBJ databases">
        <authorList>
            <person name="Somphong A."/>
            <person name="Phongsopitanun W."/>
        </authorList>
    </citation>
    <scope>NUCLEOTIDE SEQUENCE</scope>
    <source>
        <strain evidence="4">Pm04-4</strain>
    </source>
</reference>
<dbReference type="InterPro" id="IPR016181">
    <property type="entry name" value="Acyl_CoA_acyltransferase"/>
</dbReference>
<dbReference type="InterPro" id="IPR000182">
    <property type="entry name" value="GNAT_dom"/>
</dbReference>
<keyword evidence="2" id="KW-0012">Acyltransferase</keyword>
<keyword evidence="5" id="KW-1185">Reference proteome</keyword>
<evidence type="ECO:0000256" key="2">
    <source>
        <dbReference type="ARBA" id="ARBA00023315"/>
    </source>
</evidence>
<dbReference type="Pfam" id="PF00583">
    <property type="entry name" value="Acetyltransf_1"/>
    <property type="match status" value="1"/>
</dbReference>
<evidence type="ECO:0000259" key="3">
    <source>
        <dbReference type="PROSITE" id="PS51186"/>
    </source>
</evidence>
<accession>A0ABT4AZU6</accession>
<organism evidence="4 5">
    <name type="scientific">Paractinoplanes pyxinae</name>
    <dbReference type="NCBI Taxonomy" id="2997416"/>
    <lineage>
        <taxon>Bacteria</taxon>
        <taxon>Bacillati</taxon>
        <taxon>Actinomycetota</taxon>
        <taxon>Actinomycetes</taxon>
        <taxon>Micromonosporales</taxon>
        <taxon>Micromonosporaceae</taxon>
        <taxon>Paractinoplanes</taxon>
    </lineage>
</organism>
<gene>
    <name evidence="4" type="ORF">OWR29_17390</name>
</gene>
<sequence>MAVKIRAAHRDDLDGLAASLGPAHHEFFLNRYPLQDKGLGEILLAFEDGRPVGGVLLNWDLATEPEVRRHLAGVPMIQHLHVDPARRRRGVGTALLRAAEAGLRVRGHRRVLLGVDQSNPVARDFYLRLGYVQPAEPDLRNLQAPSGAYDILVAEL</sequence>
<dbReference type="PANTHER" id="PTHR43877">
    <property type="entry name" value="AMINOALKYLPHOSPHONATE N-ACETYLTRANSFERASE-RELATED-RELATED"/>
    <property type="match status" value="1"/>
</dbReference>
<proteinExistence type="predicted"/>
<keyword evidence="1" id="KW-0808">Transferase</keyword>
<evidence type="ECO:0000313" key="5">
    <source>
        <dbReference type="Proteomes" id="UP001151002"/>
    </source>
</evidence>
<dbReference type="Proteomes" id="UP001151002">
    <property type="component" value="Unassembled WGS sequence"/>
</dbReference>
<protein>
    <submittedName>
        <fullName evidence="4">GNAT family N-acetyltransferase</fullName>
    </submittedName>
</protein>
<dbReference type="SUPFAM" id="SSF55729">
    <property type="entry name" value="Acyl-CoA N-acyltransferases (Nat)"/>
    <property type="match status" value="1"/>
</dbReference>